<dbReference type="PIRSF" id="PIRSF026166">
    <property type="entry name" value="UCP026166"/>
    <property type="match status" value="1"/>
</dbReference>
<proteinExistence type="predicted"/>
<feature type="transmembrane region" description="Helical" evidence="1">
    <location>
        <begin position="93"/>
        <end position="111"/>
    </location>
</feature>
<dbReference type="AlphaFoldDB" id="A0A975IX69"/>
<dbReference type="GO" id="GO:0005886">
    <property type="term" value="C:plasma membrane"/>
    <property type="evidence" value="ECO:0007669"/>
    <property type="project" value="TreeGrafter"/>
</dbReference>
<sequence>MRRLRLDGYILALMATVGVASLLPVRGEAALALGWVTKVAIGLLFFLHGARLSRNAVIAGLAHWRLHLTVLAATFVLFPALGLLAGLAPPSLLSAPILAGVTFLCCLPSTVQSSIAFTSIARGNVAAAVCAASASNLFGIVLSPLLASLLLRSHGGFSLDSVWAIVAQLLAPFVAGQLARPWIGEWVDRRKAMLGLFDRGSIVLIVYTAFSEAVTRGIWRQVSTLEIAVLAAACLVILGVVLAATAFGSRAMGFSRPDQITIVFCGSKKSLASGVPMASILFPAGQVGLIVLPLMIFHQIQLMACAFLAQKYAERAEVSESGALSVN</sequence>
<keyword evidence="1" id="KW-0812">Transmembrane</keyword>
<dbReference type="Pfam" id="PF13593">
    <property type="entry name" value="SBF_like"/>
    <property type="match status" value="1"/>
</dbReference>
<dbReference type="InterPro" id="IPR016833">
    <property type="entry name" value="Put_Na-Bile_cotransptr"/>
</dbReference>
<dbReference type="RefSeq" id="WP_211940695.1">
    <property type="nucleotide sequence ID" value="NZ_CP073078.1"/>
</dbReference>
<name>A0A975IX69_9CAUL</name>
<dbReference type="Proteomes" id="UP000676409">
    <property type="component" value="Chromosome"/>
</dbReference>
<reference evidence="2" key="1">
    <citation type="submission" date="2021-04" db="EMBL/GenBank/DDBJ databases">
        <title>The complete genome sequence of Caulobacter sp. S6.</title>
        <authorList>
            <person name="Tang Y."/>
            <person name="Ouyang W."/>
            <person name="Liu Q."/>
            <person name="Huang B."/>
            <person name="Guo Z."/>
            <person name="Lei P."/>
        </authorList>
    </citation>
    <scope>NUCLEOTIDE SEQUENCE</scope>
    <source>
        <strain evidence="2">S6</strain>
    </source>
</reference>
<gene>
    <name evidence="2" type="ORF">KCG34_02780</name>
</gene>
<protein>
    <submittedName>
        <fullName evidence="2">Bile acid:sodium symporter</fullName>
    </submittedName>
</protein>
<evidence type="ECO:0000313" key="3">
    <source>
        <dbReference type="Proteomes" id="UP000676409"/>
    </source>
</evidence>
<dbReference type="EMBL" id="CP073078">
    <property type="protein sequence ID" value="QUD90648.1"/>
    <property type="molecule type" value="Genomic_DNA"/>
</dbReference>
<organism evidence="2 3">
    <name type="scientific">Phenylobacterium montanum</name>
    <dbReference type="NCBI Taxonomy" id="2823693"/>
    <lineage>
        <taxon>Bacteria</taxon>
        <taxon>Pseudomonadati</taxon>
        <taxon>Pseudomonadota</taxon>
        <taxon>Alphaproteobacteria</taxon>
        <taxon>Caulobacterales</taxon>
        <taxon>Caulobacteraceae</taxon>
        <taxon>Phenylobacterium</taxon>
    </lineage>
</organism>
<keyword evidence="1" id="KW-1133">Transmembrane helix</keyword>
<feature type="transmembrane region" description="Helical" evidence="1">
    <location>
        <begin position="29"/>
        <end position="47"/>
    </location>
</feature>
<dbReference type="PANTHER" id="PTHR18640:SF5">
    <property type="entry name" value="SODIUM_BILE ACID COTRANSPORTER 7"/>
    <property type="match status" value="1"/>
</dbReference>
<feature type="transmembrane region" description="Helical" evidence="1">
    <location>
        <begin position="68"/>
        <end position="87"/>
    </location>
</feature>
<feature type="transmembrane region" description="Helical" evidence="1">
    <location>
        <begin position="123"/>
        <end position="150"/>
    </location>
</feature>
<feature type="transmembrane region" description="Helical" evidence="1">
    <location>
        <begin position="162"/>
        <end position="179"/>
    </location>
</feature>
<dbReference type="Gene3D" id="1.20.1530.20">
    <property type="match status" value="1"/>
</dbReference>
<keyword evidence="3" id="KW-1185">Reference proteome</keyword>
<evidence type="ECO:0000313" key="2">
    <source>
        <dbReference type="EMBL" id="QUD90648.1"/>
    </source>
</evidence>
<dbReference type="InterPro" id="IPR038770">
    <property type="entry name" value="Na+/solute_symporter_sf"/>
</dbReference>
<keyword evidence="1" id="KW-0472">Membrane</keyword>
<evidence type="ECO:0000256" key="1">
    <source>
        <dbReference type="SAM" id="Phobius"/>
    </source>
</evidence>
<feature type="transmembrane region" description="Helical" evidence="1">
    <location>
        <begin position="225"/>
        <end position="248"/>
    </location>
</feature>
<dbReference type="KEGG" id="caul:KCG34_02780"/>
<feature type="transmembrane region" description="Helical" evidence="1">
    <location>
        <begin position="7"/>
        <end position="23"/>
    </location>
</feature>
<dbReference type="PANTHER" id="PTHR18640">
    <property type="entry name" value="SOLUTE CARRIER FAMILY 10 MEMBER 7"/>
    <property type="match status" value="1"/>
</dbReference>
<accession>A0A975IX69</accession>